<evidence type="ECO:0000313" key="2">
    <source>
        <dbReference type="EMBL" id="OSX76244.1"/>
    </source>
</evidence>
<accession>A0A1X6P5Y1</accession>
<gene>
    <name evidence="2" type="ORF">BU14_0202s0031</name>
</gene>
<dbReference type="EMBL" id="KV918875">
    <property type="protein sequence ID" value="OSX76244.1"/>
    <property type="molecule type" value="Genomic_DNA"/>
</dbReference>
<protein>
    <submittedName>
        <fullName evidence="2">Uncharacterized protein</fullName>
    </submittedName>
</protein>
<name>A0A1X6P5Y1_PORUM</name>
<evidence type="ECO:0000256" key="1">
    <source>
        <dbReference type="SAM" id="SignalP"/>
    </source>
</evidence>
<keyword evidence="1" id="KW-0732">Signal</keyword>
<feature type="signal peptide" evidence="1">
    <location>
        <begin position="1"/>
        <end position="23"/>
    </location>
</feature>
<dbReference type="Proteomes" id="UP000218209">
    <property type="component" value="Unassembled WGS sequence"/>
</dbReference>
<dbReference type="AlphaFoldDB" id="A0A1X6P5Y1"/>
<feature type="chain" id="PRO_5012417148" evidence="1">
    <location>
        <begin position="24"/>
        <end position="202"/>
    </location>
</feature>
<evidence type="ECO:0000313" key="3">
    <source>
        <dbReference type="Proteomes" id="UP000218209"/>
    </source>
</evidence>
<reference evidence="2 3" key="1">
    <citation type="submission" date="2017-03" db="EMBL/GenBank/DDBJ databases">
        <title>WGS assembly of Porphyra umbilicalis.</title>
        <authorList>
            <person name="Brawley S.H."/>
            <person name="Blouin N.A."/>
            <person name="Ficko-Blean E."/>
            <person name="Wheeler G.L."/>
            <person name="Lohr M."/>
            <person name="Goodson H.V."/>
            <person name="Jenkins J.W."/>
            <person name="Blaby-Haas C.E."/>
            <person name="Helliwell K.E."/>
            <person name="Chan C."/>
            <person name="Marriage T."/>
            <person name="Bhattacharya D."/>
            <person name="Klein A.S."/>
            <person name="Badis Y."/>
            <person name="Brodie J."/>
            <person name="Cao Y."/>
            <person name="Collen J."/>
            <person name="Dittami S.M."/>
            <person name="Gachon C.M."/>
            <person name="Green B.R."/>
            <person name="Karpowicz S."/>
            <person name="Kim J.W."/>
            <person name="Kudahl U."/>
            <person name="Lin S."/>
            <person name="Michel G."/>
            <person name="Mittag M."/>
            <person name="Olson B.J."/>
            <person name="Pangilinan J."/>
            <person name="Peng Y."/>
            <person name="Qiu H."/>
            <person name="Shu S."/>
            <person name="Singer J.T."/>
            <person name="Smith A.G."/>
            <person name="Sprecher B.N."/>
            <person name="Wagner V."/>
            <person name="Wang W."/>
            <person name="Wang Z.-Y."/>
            <person name="Yan J."/>
            <person name="Yarish C."/>
            <person name="Zoeuner-Riek S."/>
            <person name="Zhuang Y."/>
            <person name="Zou Y."/>
            <person name="Lindquist E.A."/>
            <person name="Grimwood J."/>
            <person name="Barry K."/>
            <person name="Rokhsar D.S."/>
            <person name="Schmutz J."/>
            <person name="Stiller J.W."/>
            <person name="Grossman A.R."/>
            <person name="Prochnik S.E."/>
        </authorList>
    </citation>
    <scope>NUCLEOTIDE SEQUENCE [LARGE SCALE GENOMIC DNA]</scope>
    <source>
        <strain evidence="2">4086291</strain>
    </source>
</reference>
<keyword evidence="3" id="KW-1185">Reference proteome</keyword>
<organism evidence="2 3">
    <name type="scientific">Porphyra umbilicalis</name>
    <name type="common">Purple laver</name>
    <name type="synonym">Red alga</name>
    <dbReference type="NCBI Taxonomy" id="2786"/>
    <lineage>
        <taxon>Eukaryota</taxon>
        <taxon>Rhodophyta</taxon>
        <taxon>Bangiophyceae</taxon>
        <taxon>Bangiales</taxon>
        <taxon>Bangiaceae</taxon>
        <taxon>Porphyra</taxon>
    </lineage>
</organism>
<proteinExistence type="predicted"/>
<sequence>MAAMLKASAVAVLAALTISTAVATNTANHVDAHTVAAAGHGQKVVFHAPPTPTPAALVGVAAVCRSWVKTCCWNPFLCGVVHKSEEVTVVVDCAKSVLVEVPCTLAPLPAGVHELVEETVELDAAARPGFHHGATHPVPPSPPQVCYEHKKVQHQCHKVVTVTKAYPRVCFKKSCGRTTTPEHFKAPEKYVAWAFGEDVISN</sequence>